<dbReference type="EMBL" id="JAHBCI010000006">
    <property type="protein sequence ID" value="KAG9500383.1"/>
    <property type="molecule type" value="Genomic_DNA"/>
</dbReference>
<keyword evidence="5 11" id="KW-0472">Membrane</keyword>
<dbReference type="GO" id="GO:0005783">
    <property type="term" value="C:endoplasmic reticulum"/>
    <property type="evidence" value="ECO:0007669"/>
    <property type="project" value="TreeGrafter"/>
</dbReference>
<evidence type="ECO:0000256" key="1">
    <source>
        <dbReference type="ARBA" id="ARBA00004141"/>
    </source>
</evidence>
<feature type="region of interest" description="Disordered" evidence="12">
    <location>
        <begin position="103"/>
        <end position="129"/>
    </location>
</feature>
<keyword evidence="8 11" id="KW-0012">Acyltransferase</keyword>
<dbReference type="PANTHER" id="PTHR22883:SF23">
    <property type="entry name" value="PALMITOYLTRANSFERASE ZDHHC6"/>
    <property type="match status" value="1"/>
</dbReference>
<feature type="domain" description="Palmitoyltransferase DHHC" evidence="13">
    <location>
        <begin position="149"/>
        <end position="273"/>
    </location>
</feature>
<gene>
    <name evidence="14" type="primary">PFA5</name>
    <name evidence="14" type="ORF">J7337_008860</name>
</gene>
<comment type="subcellular location">
    <subcellularLocation>
        <location evidence="1">Membrane</location>
        <topology evidence="1">Multi-pass membrane protein</topology>
    </subcellularLocation>
</comment>
<dbReference type="EC" id="2.3.1.225" evidence="11"/>
<evidence type="ECO:0000256" key="4">
    <source>
        <dbReference type="ARBA" id="ARBA00022989"/>
    </source>
</evidence>
<dbReference type="GO" id="GO:0006612">
    <property type="term" value="P:protein targeting to membrane"/>
    <property type="evidence" value="ECO:0007669"/>
    <property type="project" value="TreeGrafter"/>
</dbReference>
<dbReference type="GO" id="GO:0016020">
    <property type="term" value="C:membrane"/>
    <property type="evidence" value="ECO:0007669"/>
    <property type="project" value="UniProtKB-SubCell"/>
</dbReference>
<evidence type="ECO:0000313" key="15">
    <source>
        <dbReference type="Proteomes" id="UP000827133"/>
    </source>
</evidence>
<sequence length="424" mass="47437">MTAVESTVVAHPDESDLADLAKPGTVITTAGYANAATQTTEDEIITLQDFMQKRGKTAVGVVLIALYSIFLLLMVAAYIRCYVTIQYNPGFVPWTAEREAIEQERNQRASNGAEVETRSWAPRDDEPDSPGLEAFYSKDIFVCELDGFPKWCSECRNWKPDRAHHSTEYNYCVYKMDHVCPWMGGIISETLTNASAAFNFFIQFCFYCACFCIIIISTNGYLTSLRLQEDKSIDARLIVGLALGGLFGLFTMTMTVTALRFAFQNITNVDLYRKSQTFRLAVRIPTETPPNDRFNTITYPLERPGEGPRAPEAAHTSGMTQVNGAASARASAMAARDQQARRTFAILQAEPGENPWHLGYLQNFKSVMGDSIIEWLLPIRHSPCSRHDSMVSDYQFGPLVEELKRRYGLEGIDPEKRAAAMTSN</sequence>
<evidence type="ECO:0000256" key="11">
    <source>
        <dbReference type="RuleBase" id="RU079119"/>
    </source>
</evidence>
<dbReference type="InterPro" id="IPR039859">
    <property type="entry name" value="PFA4/ZDH16/20/ERF2-like"/>
</dbReference>
<dbReference type="GO" id="GO:0005794">
    <property type="term" value="C:Golgi apparatus"/>
    <property type="evidence" value="ECO:0007669"/>
    <property type="project" value="TreeGrafter"/>
</dbReference>
<protein>
    <recommendedName>
        <fullName evidence="11">Palmitoyltransferase</fullName>
        <ecNumber evidence="11">2.3.1.225</ecNumber>
    </recommendedName>
</protein>
<evidence type="ECO:0000256" key="9">
    <source>
        <dbReference type="ARBA" id="ARBA00038298"/>
    </source>
</evidence>
<proteinExistence type="inferred from homology"/>
<comment type="similarity">
    <text evidence="9">Belongs to the DHHC palmitoyltransferase family. PFA5 subfamily.</text>
</comment>
<evidence type="ECO:0000256" key="6">
    <source>
        <dbReference type="ARBA" id="ARBA00023139"/>
    </source>
</evidence>
<keyword evidence="2 11" id="KW-0808">Transferase</keyword>
<keyword evidence="4 11" id="KW-1133">Transmembrane helix</keyword>
<dbReference type="Pfam" id="PF01529">
    <property type="entry name" value="DHHC"/>
    <property type="match status" value="1"/>
</dbReference>
<dbReference type="PANTHER" id="PTHR22883">
    <property type="entry name" value="ZINC FINGER DHHC DOMAIN CONTAINING PROTEIN"/>
    <property type="match status" value="1"/>
</dbReference>
<keyword evidence="15" id="KW-1185">Reference proteome</keyword>
<evidence type="ECO:0000256" key="2">
    <source>
        <dbReference type="ARBA" id="ARBA00022679"/>
    </source>
</evidence>
<evidence type="ECO:0000256" key="5">
    <source>
        <dbReference type="ARBA" id="ARBA00023136"/>
    </source>
</evidence>
<dbReference type="Proteomes" id="UP000827133">
    <property type="component" value="Unassembled WGS sequence"/>
</dbReference>
<dbReference type="GO" id="GO:0019706">
    <property type="term" value="F:protein-cysteine S-palmitoyltransferase activity"/>
    <property type="evidence" value="ECO:0007669"/>
    <property type="project" value="UniProtKB-EC"/>
</dbReference>
<comment type="domain">
    <text evidence="11">The DHHC domain is required for palmitoyltransferase activity.</text>
</comment>
<feature type="compositionally biased region" description="Basic and acidic residues" evidence="12">
    <location>
        <begin position="115"/>
        <end position="124"/>
    </location>
</feature>
<feature type="transmembrane region" description="Helical" evidence="11">
    <location>
        <begin position="237"/>
        <end position="263"/>
    </location>
</feature>
<dbReference type="InterPro" id="IPR001594">
    <property type="entry name" value="Palmitoyltrfase_DHHC"/>
</dbReference>
<feature type="transmembrane region" description="Helical" evidence="11">
    <location>
        <begin position="58"/>
        <end position="79"/>
    </location>
</feature>
<evidence type="ECO:0000256" key="7">
    <source>
        <dbReference type="ARBA" id="ARBA00023288"/>
    </source>
</evidence>
<evidence type="ECO:0000313" key="14">
    <source>
        <dbReference type="EMBL" id="KAG9500383.1"/>
    </source>
</evidence>
<dbReference type="GeneID" id="68316716"/>
<keyword evidence="7" id="KW-0449">Lipoprotein</keyword>
<keyword evidence="6" id="KW-0564">Palmitate</keyword>
<accession>A0A9P8DEL9</accession>
<evidence type="ECO:0000259" key="13">
    <source>
        <dbReference type="Pfam" id="PF01529"/>
    </source>
</evidence>
<comment type="caution">
    <text evidence="14">The sequence shown here is derived from an EMBL/GenBank/DDBJ whole genome shotgun (WGS) entry which is preliminary data.</text>
</comment>
<dbReference type="RefSeq" id="XP_044679383.1">
    <property type="nucleotide sequence ID" value="XM_044826466.1"/>
</dbReference>
<evidence type="ECO:0000256" key="8">
    <source>
        <dbReference type="ARBA" id="ARBA00023315"/>
    </source>
</evidence>
<comment type="catalytic activity">
    <reaction evidence="10 11">
        <text>L-cysteinyl-[protein] + hexadecanoyl-CoA = S-hexadecanoyl-L-cysteinyl-[protein] + CoA</text>
        <dbReference type="Rhea" id="RHEA:36683"/>
        <dbReference type="Rhea" id="RHEA-COMP:10131"/>
        <dbReference type="Rhea" id="RHEA-COMP:11032"/>
        <dbReference type="ChEBI" id="CHEBI:29950"/>
        <dbReference type="ChEBI" id="CHEBI:57287"/>
        <dbReference type="ChEBI" id="CHEBI:57379"/>
        <dbReference type="ChEBI" id="CHEBI:74151"/>
        <dbReference type="EC" id="2.3.1.225"/>
    </reaction>
</comment>
<organism evidence="14 15">
    <name type="scientific">Fusarium musae</name>
    <dbReference type="NCBI Taxonomy" id="1042133"/>
    <lineage>
        <taxon>Eukaryota</taxon>
        <taxon>Fungi</taxon>
        <taxon>Dikarya</taxon>
        <taxon>Ascomycota</taxon>
        <taxon>Pezizomycotina</taxon>
        <taxon>Sordariomycetes</taxon>
        <taxon>Hypocreomycetidae</taxon>
        <taxon>Hypocreales</taxon>
        <taxon>Nectriaceae</taxon>
        <taxon>Fusarium</taxon>
    </lineage>
</organism>
<evidence type="ECO:0000256" key="10">
    <source>
        <dbReference type="ARBA" id="ARBA00048048"/>
    </source>
</evidence>
<dbReference type="PROSITE" id="PS50216">
    <property type="entry name" value="DHHC"/>
    <property type="match status" value="1"/>
</dbReference>
<dbReference type="AlphaFoldDB" id="A0A9P8DEL9"/>
<name>A0A9P8DEL9_9HYPO</name>
<evidence type="ECO:0000256" key="12">
    <source>
        <dbReference type="SAM" id="MobiDB-lite"/>
    </source>
</evidence>
<feature type="transmembrane region" description="Helical" evidence="11">
    <location>
        <begin position="196"/>
        <end position="216"/>
    </location>
</feature>
<feature type="region of interest" description="Disordered" evidence="12">
    <location>
        <begin position="293"/>
        <end position="315"/>
    </location>
</feature>
<reference evidence="14" key="1">
    <citation type="journal article" date="2021" name="Mol. Plant Microbe Interact.">
        <title>Telomere to telomere genome assembly of Fusarium musae F31, causal agent of crown rot disease of banana.</title>
        <authorList>
            <person name="Degradi L."/>
            <person name="Tava V."/>
            <person name="Kunova A."/>
            <person name="Cortesi P."/>
            <person name="Saracchi M."/>
            <person name="Pasquali M."/>
        </authorList>
    </citation>
    <scope>NUCLEOTIDE SEQUENCE</scope>
    <source>
        <strain evidence="14">F31</strain>
    </source>
</reference>
<evidence type="ECO:0000256" key="3">
    <source>
        <dbReference type="ARBA" id="ARBA00022692"/>
    </source>
</evidence>
<keyword evidence="3 11" id="KW-0812">Transmembrane</keyword>
<dbReference type="KEGG" id="fmu:J7337_008860"/>